<reference evidence="1" key="1">
    <citation type="journal article" date="2014" name="Int. J. Syst. Evol. Microbiol.">
        <title>Complete genome sequence of Corynebacterium casei LMG S-19264T (=DSM 44701T), isolated from a smear-ripened cheese.</title>
        <authorList>
            <consortium name="US DOE Joint Genome Institute (JGI-PGF)"/>
            <person name="Walter F."/>
            <person name="Albersmeier A."/>
            <person name="Kalinowski J."/>
            <person name="Ruckert C."/>
        </authorList>
    </citation>
    <scope>NUCLEOTIDE SEQUENCE</scope>
    <source>
        <strain evidence="1">JCM 3302</strain>
    </source>
</reference>
<comment type="caution">
    <text evidence="1">The sequence shown here is derived from an EMBL/GenBank/DDBJ whole genome shotgun (WGS) entry which is preliminary data.</text>
</comment>
<name>A0A918ZYB8_9ACTN</name>
<dbReference type="AlphaFoldDB" id="A0A918ZYB8"/>
<reference evidence="1" key="2">
    <citation type="submission" date="2020-09" db="EMBL/GenBank/DDBJ databases">
        <authorList>
            <person name="Sun Q."/>
            <person name="Ohkuma M."/>
        </authorList>
    </citation>
    <scope>NUCLEOTIDE SEQUENCE</scope>
    <source>
        <strain evidence="1">JCM 3302</strain>
    </source>
</reference>
<sequence>MATAPERRVEVSTQVALLGEVFSSCGRSLMTGTSRVCITATTMPAKASTGTTAPLALRVGLLVVVSVIEEGLRAVEFEWVVIRADQVPG</sequence>
<proteinExistence type="predicted"/>
<protein>
    <submittedName>
        <fullName evidence="1">Uncharacterized protein</fullName>
    </submittedName>
</protein>
<evidence type="ECO:0000313" key="2">
    <source>
        <dbReference type="Proteomes" id="UP000641386"/>
    </source>
</evidence>
<dbReference type="Proteomes" id="UP000641386">
    <property type="component" value="Unassembled WGS sequence"/>
</dbReference>
<gene>
    <name evidence="1" type="ORF">GCM10014715_36320</name>
</gene>
<keyword evidence="2" id="KW-1185">Reference proteome</keyword>
<dbReference type="EMBL" id="BNBC01000015">
    <property type="protein sequence ID" value="GHE77760.1"/>
    <property type="molecule type" value="Genomic_DNA"/>
</dbReference>
<accession>A0A918ZYB8</accession>
<evidence type="ECO:0000313" key="1">
    <source>
        <dbReference type="EMBL" id="GHE77760.1"/>
    </source>
</evidence>
<organism evidence="1 2">
    <name type="scientific">Streptomyces spiralis</name>
    <dbReference type="NCBI Taxonomy" id="66376"/>
    <lineage>
        <taxon>Bacteria</taxon>
        <taxon>Bacillati</taxon>
        <taxon>Actinomycetota</taxon>
        <taxon>Actinomycetes</taxon>
        <taxon>Kitasatosporales</taxon>
        <taxon>Streptomycetaceae</taxon>
        <taxon>Streptomyces</taxon>
    </lineage>
</organism>